<evidence type="ECO:0008006" key="2">
    <source>
        <dbReference type="Google" id="ProtNLM"/>
    </source>
</evidence>
<proteinExistence type="predicted"/>
<dbReference type="AlphaFoldDB" id="A0A3B0XE63"/>
<evidence type="ECO:0000313" key="1">
    <source>
        <dbReference type="EMBL" id="VAW59879.1"/>
    </source>
</evidence>
<reference evidence="1" key="1">
    <citation type="submission" date="2018-06" db="EMBL/GenBank/DDBJ databases">
        <authorList>
            <person name="Zhirakovskaya E."/>
        </authorList>
    </citation>
    <scope>NUCLEOTIDE SEQUENCE</scope>
</reference>
<sequence length="93" mass="10180">GSVKRDDAKVNKAILTQAFTMKKPTDKPVYKVVDVPGGVAVIELKSVTAPKPATNEQLLVLSKQFSNEQAGRDINVVLNYLKSQSKIIRAEEL</sequence>
<organism evidence="1">
    <name type="scientific">hydrothermal vent metagenome</name>
    <dbReference type="NCBI Taxonomy" id="652676"/>
    <lineage>
        <taxon>unclassified sequences</taxon>
        <taxon>metagenomes</taxon>
        <taxon>ecological metagenomes</taxon>
    </lineage>
</organism>
<name>A0A3B0XE63_9ZZZZ</name>
<accession>A0A3B0XE63</accession>
<protein>
    <recommendedName>
        <fullName evidence="2">Peptidylprolyl isomerase</fullName>
    </recommendedName>
</protein>
<gene>
    <name evidence="1" type="ORF">MNBD_GAMMA08-2673</name>
</gene>
<dbReference type="EMBL" id="UOFH01000112">
    <property type="protein sequence ID" value="VAW59879.1"/>
    <property type="molecule type" value="Genomic_DNA"/>
</dbReference>
<feature type="non-terminal residue" evidence="1">
    <location>
        <position position="1"/>
    </location>
</feature>